<dbReference type="RefSeq" id="WP_067659340.1">
    <property type="nucleotide sequence ID" value="NZ_FQXG01000002.1"/>
</dbReference>
<accession>A0A1M5S0M6</accession>
<proteinExistence type="predicted"/>
<evidence type="ECO:0000256" key="1">
    <source>
        <dbReference type="SAM" id="Phobius"/>
    </source>
</evidence>
<keyword evidence="3" id="KW-1185">Reference proteome</keyword>
<feature type="transmembrane region" description="Helical" evidence="1">
    <location>
        <begin position="77"/>
        <end position="96"/>
    </location>
</feature>
<feature type="transmembrane region" description="Helical" evidence="1">
    <location>
        <begin position="103"/>
        <end position="122"/>
    </location>
</feature>
<gene>
    <name evidence="2" type="ORF">SAMN02745129_1830</name>
</gene>
<keyword evidence="1" id="KW-0472">Membrane</keyword>
<name>A0A1M5S0M6_9GAMM</name>
<keyword evidence="1" id="KW-0812">Transmembrane</keyword>
<dbReference type="Proteomes" id="UP000184268">
    <property type="component" value="Unassembled WGS sequence"/>
</dbReference>
<evidence type="ECO:0008006" key="4">
    <source>
        <dbReference type="Google" id="ProtNLM"/>
    </source>
</evidence>
<protein>
    <recommendedName>
        <fullName evidence="4">DUF2335 domain-containing protein</fullName>
    </recommendedName>
</protein>
<reference evidence="2 3" key="1">
    <citation type="submission" date="2016-11" db="EMBL/GenBank/DDBJ databases">
        <authorList>
            <person name="Jaros S."/>
            <person name="Januszkiewicz K."/>
            <person name="Wedrychowicz H."/>
        </authorList>
    </citation>
    <scope>NUCLEOTIDE SEQUENCE [LARGE SCALE GENOMIC DNA]</scope>
    <source>
        <strain evidence="2 3">DSM 16917</strain>
    </source>
</reference>
<evidence type="ECO:0000313" key="3">
    <source>
        <dbReference type="Proteomes" id="UP000184268"/>
    </source>
</evidence>
<evidence type="ECO:0000313" key="2">
    <source>
        <dbReference type="EMBL" id="SHH32147.1"/>
    </source>
</evidence>
<dbReference type="EMBL" id="FQXG01000002">
    <property type="protein sequence ID" value="SHH32147.1"/>
    <property type="molecule type" value="Genomic_DNA"/>
</dbReference>
<keyword evidence="1" id="KW-1133">Transmembrane helix</keyword>
<organism evidence="2 3">
    <name type="scientific">Ferrimonas marina</name>
    <dbReference type="NCBI Taxonomy" id="299255"/>
    <lineage>
        <taxon>Bacteria</taxon>
        <taxon>Pseudomonadati</taxon>
        <taxon>Pseudomonadota</taxon>
        <taxon>Gammaproteobacteria</taxon>
        <taxon>Alteromonadales</taxon>
        <taxon>Ferrimonadaceae</taxon>
        <taxon>Ferrimonas</taxon>
    </lineage>
</organism>
<sequence>MPQSALYQAPDYTKYDNQALLEAFDGIDGKRFPARKASIAKELHRRKLWRRYWAWHKANQRAEEQLEQEAANELPGLLLRAVLWIATSSTVFTILIDWQQSRGLYIGLAIIAGLVGFIWLAGKKAPSNQ</sequence>
<dbReference type="AlphaFoldDB" id="A0A1M5S0M6"/>